<feature type="transmembrane region" description="Helical" evidence="1">
    <location>
        <begin position="118"/>
        <end position="140"/>
    </location>
</feature>
<sequence length="174" mass="18063">MTGVPPEAARSAAPQKTPLFIGLLPFAGVILFVIAEIVGFVVTGGADALRWTTMNAVLFLIGSSSVGNGIAHLFFGPVIARSIGWQPGPFQFEVGAANLGIGVAAIVAAAAFDSDAWLAPILAALIFLVLAGIGHIRAIVVERNLSINNAGPILVLDFLIPLVTLALWIWLTLS</sequence>
<dbReference type="Pfam" id="PF20589">
    <property type="entry name" value="DUF6790"/>
    <property type="match status" value="1"/>
</dbReference>
<gene>
    <name evidence="2" type="ORF">T9R20_09840</name>
</gene>
<dbReference type="InterPro" id="IPR046740">
    <property type="entry name" value="DUF6790"/>
</dbReference>
<keyword evidence="1" id="KW-1133">Transmembrane helix</keyword>
<protein>
    <submittedName>
        <fullName evidence="2">DUF6790 family protein</fullName>
    </submittedName>
</protein>
<dbReference type="RefSeq" id="WP_322409142.1">
    <property type="nucleotide sequence ID" value="NZ_CP139779.1"/>
</dbReference>
<reference evidence="2 3" key="1">
    <citation type="submission" date="2023-06" db="EMBL/GenBank/DDBJ databases">
        <title>Rock-solubilizing bacteria, Microbacterium invictum, promotes re-establishment of vegetation in rocky wasteland by accelerating rock bio-weathering and reshaping soil bacterial community.</title>
        <authorList>
            <person name="Liu C."/>
        </authorList>
    </citation>
    <scope>NUCLEOTIDE SEQUENCE [LARGE SCALE GENOMIC DNA]</scope>
    <source>
        <strain evidence="2 3">X-18</strain>
    </source>
</reference>
<name>A0ABZ0V8I1_9MICO</name>
<keyword evidence="1" id="KW-0472">Membrane</keyword>
<accession>A0ABZ0V8I1</accession>
<organism evidence="2 3">
    <name type="scientific">Microbacterium invictum</name>
    <dbReference type="NCBI Taxonomy" id="515415"/>
    <lineage>
        <taxon>Bacteria</taxon>
        <taxon>Bacillati</taxon>
        <taxon>Actinomycetota</taxon>
        <taxon>Actinomycetes</taxon>
        <taxon>Micrococcales</taxon>
        <taxon>Microbacteriaceae</taxon>
        <taxon>Microbacterium</taxon>
    </lineage>
</organism>
<keyword evidence="1" id="KW-0812">Transmembrane</keyword>
<evidence type="ECO:0000313" key="2">
    <source>
        <dbReference type="EMBL" id="WQB69016.1"/>
    </source>
</evidence>
<feature type="transmembrane region" description="Helical" evidence="1">
    <location>
        <begin position="152"/>
        <end position="171"/>
    </location>
</feature>
<evidence type="ECO:0000256" key="1">
    <source>
        <dbReference type="SAM" id="Phobius"/>
    </source>
</evidence>
<keyword evidence="3" id="KW-1185">Reference proteome</keyword>
<evidence type="ECO:0000313" key="3">
    <source>
        <dbReference type="Proteomes" id="UP001324533"/>
    </source>
</evidence>
<feature type="transmembrane region" description="Helical" evidence="1">
    <location>
        <begin position="92"/>
        <end position="112"/>
    </location>
</feature>
<dbReference type="Proteomes" id="UP001324533">
    <property type="component" value="Chromosome"/>
</dbReference>
<dbReference type="EMBL" id="CP139779">
    <property type="protein sequence ID" value="WQB69016.1"/>
    <property type="molecule type" value="Genomic_DNA"/>
</dbReference>
<proteinExistence type="predicted"/>
<feature type="transmembrane region" description="Helical" evidence="1">
    <location>
        <begin position="56"/>
        <end position="80"/>
    </location>
</feature>
<feature type="transmembrane region" description="Helical" evidence="1">
    <location>
        <begin position="20"/>
        <end position="44"/>
    </location>
</feature>